<protein>
    <submittedName>
        <fullName evidence="1">Uncharacterized protein</fullName>
    </submittedName>
</protein>
<dbReference type="Proteomes" id="UP000657918">
    <property type="component" value="Unassembled WGS sequence"/>
</dbReference>
<evidence type="ECO:0000313" key="1">
    <source>
        <dbReference type="EMBL" id="KAF9663626.1"/>
    </source>
</evidence>
<comment type="caution">
    <text evidence="1">The sequence shown here is derived from an EMBL/GenBank/DDBJ whole genome shotgun (WGS) entry which is preliminary data.</text>
</comment>
<gene>
    <name evidence="1" type="ORF">SADUNF_Sadunf17G0071000</name>
</gene>
<keyword evidence="2" id="KW-1185">Reference proteome</keyword>
<organism evidence="1 2">
    <name type="scientific">Salix dunnii</name>
    <dbReference type="NCBI Taxonomy" id="1413687"/>
    <lineage>
        <taxon>Eukaryota</taxon>
        <taxon>Viridiplantae</taxon>
        <taxon>Streptophyta</taxon>
        <taxon>Embryophyta</taxon>
        <taxon>Tracheophyta</taxon>
        <taxon>Spermatophyta</taxon>
        <taxon>Magnoliopsida</taxon>
        <taxon>eudicotyledons</taxon>
        <taxon>Gunneridae</taxon>
        <taxon>Pentapetalae</taxon>
        <taxon>rosids</taxon>
        <taxon>fabids</taxon>
        <taxon>Malpighiales</taxon>
        <taxon>Salicaceae</taxon>
        <taxon>Saliceae</taxon>
        <taxon>Salix</taxon>
    </lineage>
</organism>
<dbReference type="InterPro" id="IPR009091">
    <property type="entry name" value="RCC1/BLIP-II"/>
</dbReference>
<dbReference type="Gene3D" id="2.130.10.30">
    <property type="entry name" value="Regulator of chromosome condensation 1/beta-lactamase-inhibitor protein II"/>
    <property type="match status" value="1"/>
</dbReference>
<dbReference type="SUPFAM" id="SSF50985">
    <property type="entry name" value="RCC1/BLIP-II"/>
    <property type="match status" value="1"/>
</dbReference>
<accession>A0A835J6B3</accession>
<dbReference type="AlphaFoldDB" id="A0A835J6B3"/>
<evidence type="ECO:0000313" key="2">
    <source>
        <dbReference type="Proteomes" id="UP000657918"/>
    </source>
</evidence>
<sequence>MEGFTLGAISISQKAGVAAIGLGYAGGEAVSTVVRALREWRDFLIKSSGEMEGVGISEPLGVSIKLVAAGAEYTAPVTEDGELYGRGDKMIMVACGWRHTISVSSSGGWSKYKFTCDMGTLRIT</sequence>
<reference evidence="1 2" key="1">
    <citation type="submission" date="2020-10" db="EMBL/GenBank/DDBJ databases">
        <title>Plant Genome Project.</title>
        <authorList>
            <person name="Zhang R.-G."/>
        </authorList>
    </citation>
    <scope>NUCLEOTIDE SEQUENCE [LARGE SCALE GENOMIC DNA]</scope>
    <source>
        <strain evidence="1">FAFU-HL-1</strain>
        <tissue evidence="1">Leaf</tissue>
    </source>
</reference>
<dbReference type="EMBL" id="JADGMS010000017">
    <property type="protein sequence ID" value="KAF9663626.1"/>
    <property type="molecule type" value="Genomic_DNA"/>
</dbReference>
<name>A0A835J6B3_9ROSI</name>
<dbReference type="OrthoDB" id="2414662at2759"/>
<proteinExistence type="predicted"/>